<proteinExistence type="predicted"/>
<dbReference type="EMBL" id="JBHSVR010000001">
    <property type="protein sequence ID" value="MFC6631755.1"/>
    <property type="molecule type" value="Genomic_DNA"/>
</dbReference>
<protein>
    <recommendedName>
        <fullName evidence="3">N-acetyltransferase</fullName>
    </recommendedName>
</protein>
<sequence length="198" mass="22596">MAKKSDQGLTRMKATHKFAEDKYETLRDSARNLAATTLPRIMSNGKGQAISLRESVRLAGIDLHTRLKAKSWDDSPFRQVTWDWSDLVSDYVRLHPKRFELAVWYRDLFLCGLSIGRPTWSDNKLRLDFIEASPEETPLTGLITDITIAAAEAYADVIGVVQLRIMNPINDKVRAHYLAKGRGFTYDRRGNYCFKDLA</sequence>
<evidence type="ECO:0008006" key="3">
    <source>
        <dbReference type="Google" id="ProtNLM"/>
    </source>
</evidence>
<evidence type="ECO:0000313" key="2">
    <source>
        <dbReference type="Proteomes" id="UP001596425"/>
    </source>
</evidence>
<dbReference type="Proteomes" id="UP001596425">
    <property type="component" value="Unassembled WGS sequence"/>
</dbReference>
<gene>
    <name evidence="1" type="ORF">ACFQBM_00605</name>
</gene>
<organism evidence="1 2">
    <name type="scientific">Microbulbifer taiwanensis</name>
    <dbReference type="NCBI Taxonomy" id="986746"/>
    <lineage>
        <taxon>Bacteria</taxon>
        <taxon>Pseudomonadati</taxon>
        <taxon>Pseudomonadota</taxon>
        <taxon>Gammaproteobacteria</taxon>
        <taxon>Cellvibrionales</taxon>
        <taxon>Microbulbiferaceae</taxon>
        <taxon>Microbulbifer</taxon>
    </lineage>
</organism>
<evidence type="ECO:0000313" key="1">
    <source>
        <dbReference type="EMBL" id="MFC6631755.1"/>
    </source>
</evidence>
<dbReference type="RefSeq" id="WP_226865370.1">
    <property type="nucleotide sequence ID" value="NZ_JACZFR010000052.1"/>
</dbReference>
<comment type="caution">
    <text evidence="1">The sequence shown here is derived from an EMBL/GenBank/DDBJ whole genome shotgun (WGS) entry which is preliminary data.</text>
</comment>
<reference evidence="2" key="1">
    <citation type="journal article" date="2019" name="Int. J. Syst. Evol. Microbiol.">
        <title>The Global Catalogue of Microorganisms (GCM) 10K type strain sequencing project: providing services to taxonomists for standard genome sequencing and annotation.</title>
        <authorList>
            <consortium name="The Broad Institute Genomics Platform"/>
            <consortium name="The Broad Institute Genome Sequencing Center for Infectious Disease"/>
            <person name="Wu L."/>
            <person name="Ma J."/>
        </authorList>
    </citation>
    <scope>NUCLEOTIDE SEQUENCE [LARGE SCALE GENOMIC DNA]</scope>
    <source>
        <strain evidence="2">CGMCC 1.13718</strain>
    </source>
</reference>
<accession>A0ABW1YIC6</accession>
<name>A0ABW1YIC6_9GAMM</name>
<keyword evidence="2" id="KW-1185">Reference proteome</keyword>